<name>A0A1E5RCJ5_HANUV</name>
<dbReference type="GO" id="GO:0005634">
    <property type="term" value="C:nucleus"/>
    <property type="evidence" value="ECO:0007669"/>
    <property type="project" value="UniProtKB-SubCell"/>
</dbReference>
<dbReference type="GO" id="GO:0004865">
    <property type="term" value="F:protein serine/threonine phosphatase inhibitor activity"/>
    <property type="evidence" value="ECO:0007669"/>
    <property type="project" value="UniProtKB-UniRule"/>
</dbReference>
<evidence type="ECO:0000256" key="3">
    <source>
        <dbReference type="SAM" id="MobiDB-lite"/>
    </source>
</evidence>
<evidence type="ECO:0000313" key="4">
    <source>
        <dbReference type="EMBL" id="OEJ84612.1"/>
    </source>
</evidence>
<feature type="region of interest" description="Disordered" evidence="3">
    <location>
        <begin position="1"/>
        <end position="39"/>
    </location>
</feature>
<dbReference type="VEuPathDB" id="FungiDB:AWRI3580_g3311"/>
<protein>
    <recommendedName>
        <fullName evidence="2">Type 1 phosphatases regulator</fullName>
    </recommendedName>
</protein>
<evidence type="ECO:0000256" key="2">
    <source>
        <dbReference type="RuleBase" id="RU367162"/>
    </source>
</evidence>
<dbReference type="EMBL" id="LPNN01000007">
    <property type="protein sequence ID" value="OEJ84612.1"/>
    <property type="molecule type" value="Genomic_DNA"/>
</dbReference>
<feature type="compositionally biased region" description="Polar residues" evidence="3">
    <location>
        <begin position="14"/>
        <end position="30"/>
    </location>
</feature>
<feature type="region of interest" description="Disordered" evidence="3">
    <location>
        <begin position="69"/>
        <end position="141"/>
    </location>
</feature>
<comment type="subcellular location">
    <subcellularLocation>
        <location evidence="2">Nucleus</location>
    </subcellularLocation>
</comment>
<keyword evidence="5" id="KW-1185">Reference proteome</keyword>
<feature type="compositionally biased region" description="Basic and acidic residues" evidence="3">
    <location>
        <begin position="112"/>
        <end position="123"/>
    </location>
</feature>
<feature type="compositionally biased region" description="Polar residues" evidence="3">
    <location>
        <begin position="125"/>
        <end position="141"/>
    </location>
</feature>
<evidence type="ECO:0000256" key="1">
    <source>
        <dbReference type="ARBA" id="ARBA00005605"/>
    </source>
</evidence>
<evidence type="ECO:0000313" key="5">
    <source>
        <dbReference type="Proteomes" id="UP000095358"/>
    </source>
</evidence>
<proteinExistence type="inferred from homology"/>
<dbReference type="InterPro" id="IPR011107">
    <property type="entry name" value="PPI_Ypi1"/>
</dbReference>
<dbReference type="PANTHER" id="PTHR20835">
    <property type="entry name" value="E3 UBIQUITIN-PROTEIN LIGASE PPP1R11-RELATED"/>
    <property type="match status" value="1"/>
</dbReference>
<dbReference type="Proteomes" id="UP000095358">
    <property type="component" value="Unassembled WGS sequence"/>
</dbReference>
<organism evidence="4 5">
    <name type="scientific">Hanseniaspora uvarum</name>
    <name type="common">Yeast</name>
    <name type="synonym">Kloeckera apiculata</name>
    <dbReference type="NCBI Taxonomy" id="29833"/>
    <lineage>
        <taxon>Eukaryota</taxon>
        <taxon>Fungi</taxon>
        <taxon>Dikarya</taxon>
        <taxon>Ascomycota</taxon>
        <taxon>Saccharomycotina</taxon>
        <taxon>Saccharomycetes</taxon>
        <taxon>Saccharomycodales</taxon>
        <taxon>Saccharomycodaceae</taxon>
        <taxon>Hanseniaspora</taxon>
    </lineage>
</organism>
<dbReference type="GO" id="GO:0008157">
    <property type="term" value="F:protein phosphatase 1 binding"/>
    <property type="evidence" value="ECO:0007669"/>
    <property type="project" value="TreeGrafter"/>
</dbReference>
<accession>A0A1E5RCJ5</accession>
<feature type="compositionally biased region" description="Basic and acidic residues" evidence="3">
    <location>
        <begin position="1"/>
        <end position="13"/>
    </location>
</feature>
<dbReference type="OrthoDB" id="3973321at2759"/>
<keyword evidence="2" id="KW-0539">Nucleus</keyword>
<dbReference type="STRING" id="29833.A0A1E5RCJ5"/>
<feature type="compositionally biased region" description="Acidic residues" evidence="3">
    <location>
        <begin position="84"/>
        <end position="98"/>
    </location>
</feature>
<dbReference type="Pfam" id="PF07491">
    <property type="entry name" value="PPI_Ypi1"/>
    <property type="match status" value="1"/>
</dbReference>
<gene>
    <name evidence="4" type="ORF">AWRI3580_g3311</name>
</gene>
<reference evidence="5" key="1">
    <citation type="journal article" date="2016" name="Genome Announc.">
        <title>Genome sequences of three species of Hanseniaspora isolated from spontaneous wine fermentations.</title>
        <authorList>
            <person name="Sternes P.R."/>
            <person name="Lee D."/>
            <person name="Kutyna D.R."/>
            <person name="Borneman A.R."/>
        </authorList>
    </citation>
    <scope>NUCLEOTIDE SEQUENCE [LARGE SCALE GENOMIC DNA]</scope>
    <source>
        <strain evidence="5">AWRI3580</strain>
    </source>
</reference>
<comment type="caution">
    <text evidence="4">The sequence shown here is derived from an EMBL/GenBank/DDBJ whole genome shotgun (WGS) entry which is preliminary data.</text>
</comment>
<comment type="function">
    <text evidence="2">Regulator of type 1 phosphatases which maintains protein phosphatase activity under strict control.</text>
</comment>
<dbReference type="PANTHER" id="PTHR20835:SF0">
    <property type="entry name" value="E3 UBIQUITIN-PROTEIN LIGASE PPP1R11"/>
    <property type="match status" value="1"/>
</dbReference>
<dbReference type="AlphaFoldDB" id="A0A1E5RCJ5"/>
<comment type="similarity">
    <text evidence="1 2">Belongs to the YPI1 family.</text>
</comment>
<sequence>MVETRSHTIHQEEQVSSSPNPIILNLTGQNHSDESGQHQVRFTEDTVDNEHMNKKKTKICCIYHPNEEEEASCTHTHGPKSKEDEIEDLSSEDEDEENLTYSERRAKRIERRKRELEHLEKSEYVPSNSYEIQPDYTNKQK</sequence>